<dbReference type="GO" id="GO:0030170">
    <property type="term" value="F:pyridoxal phosphate binding"/>
    <property type="evidence" value="ECO:0007669"/>
    <property type="project" value="InterPro"/>
</dbReference>
<dbReference type="InParanoid" id="I3TG30"/>
<dbReference type="GO" id="GO:0008483">
    <property type="term" value="F:transaminase activity"/>
    <property type="evidence" value="ECO:0007669"/>
    <property type="project" value="UniProtKB-KW"/>
</dbReference>
<keyword evidence="5" id="KW-0032">Aminotransferase</keyword>
<comment type="similarity">
    <text evidence="2 4">Belongs to the class-III pyridoxal-phosphate-dependent aminotransferase family.</text>
</comment>
<dbReference type="InterPro" id="IPR005814">
    <property type="entry name" value="Aminotrans_3"/>
</dbReference>
<dbReference type="EMBL" id="CP003531">
    <property type="protein sequence ID" value="AFK51718.1"/>
    <property type="molecule type" value="Genomic_DNA"/>
</dbReference>
<dbReference type="HOGENOM" id="CLU_016922_10_0_2"/>
<dbReference type="CDD" id="cd00610">
    <property type="entry name" value="OAT_like"/>
    <property type="match status" value="1"/>
</dbReference>
<dbReference type="InterPro" id="IPR015421">
    <property type="entry name" value="PyrdxlP-dep_Trfase_major"/>
</dbReference>
<sequence>MDVEKLILEERKVVPRPFVLKYFPLVPLKGRGCKLYDETGREYIDLTSGAATYIVGFNHPDVVREVVEQVESLFNYTTLYFYNRPSIELAGKLVNLTPGGFPKKVVFGFSGADAMEIALTASLNYTRRGRLVSFTDSFHGTLVLPASVSGIIRDALEGLGGPWYKDVVFVEYPNPYRNKWGVDGYEKPGELTALALKELEEVLRGTGGVAAVVIEPVQGDAGVVVPPKDFVREVARLAGEHGSLLVVDEAQTGLGRTGAWWGVEHYGVAPDVLVSAKALGGGFPLSAVVARSDILEALPRVGLGFTNMGHAVSCRAALATIRVIEREGLIERARTLGAYLTRRLREIQENHPVIGDVRGLGLMVGVEVVEDHRSRRPSRVKALKVAWGAWRKGVITTTLGRHGNVLRLTPPLNIPLEDLEKAITVLEEAVKDVEEGRVPDEVVEGVEGWGSWS</sequence>
<dbReference type="Pfam" id="PF00202">
    <property type="entry name" value="Aminotran_3"/>
    <property type="match status" value="1"/>
</dbReference>
<evidence type="ECO:0000313" key="6">
    <source>
        <dbReference type="Proteomes" id="UP000005270"/>
    </source>
</evidence>
<protein>
    <submittedName>
        <fullName evidence="5">4-aminobutyrate aminotransferase</fullName>
    </submittedName>
</protein>
<keyword evidence="5" id="KW-0808">Transferase</keyword>
<accession>I3TG30</accession>
<dbReference type="InterPro" id="IPR015424">
    <property type="entry name" value="PyrdxlP-dep_Trfase"/>
</dbReference>
<dbReference type="RefSeq" id="WP_014737968.1">
    <property type="nucleotide sequence ID" value="NC_017954.1"/>
</dbReference>
<evidence type="ECO:0000313" key="5">
    <source>
        <dbReference type="EMBL" id="AFK51718.1"/>
    </source>
</evidence>
<dbReference type="InterPro" id="IPR049704">
    <property type="entry name" value="Aminotrans_3_PPA_site"/>
</dbReference>
<keyword evidence="6" id="KW-1185">Reference proteome</keyword>
<dbReference type="InterPro" id="IPR015422">
    <property type="entry name" value="PyrdxlP-dep_Trfase_small"/>
</dbReference>
<dbReference type="PANTHER" id="PTHR11986:SF58">
    <property type="entry name" value="LEUCINE_METHIONINE RACEMASE"/>
    <property type="match status" value="1"/>
</dbReference>
<dbReference type="Gene3D" id="3.90.1150.10">
    <property type="entry name" value="Aspartate Aminotransferase, domain 1"/>
    <property type="match status" value="1"/>
</dbReference>
<evidence type="ECO:0000256" key="2">
    <source>
        <dbReference type="ARBA" id="ARBA00008954"/>
    </source>
</evidence>
<dbReference type="Proteomes" id="UP000005270">
    <property type="component" value="Chromosome"/>
</dbReference>
<dbReference type="Gene3D" id="3.40.640.10">
    <property type="entry name" value="Type I PLP-dependent aspartate aminotransferase-like (Major domain)"/>
    <property type="match status" value="1"/>
</dbReference>
<dbReference type="OrthoDB" id="6534at2157"/>
<dbReference type="KEGG" id="thg:TCELL_1295"/>
<dbReference type="GeneID" id="13013616"/>
<dbReference type="SUPFAM" id="SSF53383">
    <property type="entry name" value="PLP-dependent transferases"/>
    <property type="match status" value="1"/>
</dbReference>
<dbReference type="PANTHER" id="PTHR11986">
    <property type="entry name" value="AMINOTRANSFERASE CLASS III"/>
    <property type="match status" value="1"/>
</dbReference>
<gene>
    <name evidence="5" type="ordered locus">TCELL_1295</name>
</gene>
<evidence type="ECO:0000256" key="1">
    <source>
        <dbReference type="ARBA" id="ARBA00001933"/>
    </source>
</evidence>
<organism evidence="5 6">
    <name type="scientific">Thermogladius calderae (strain DSM 22663 / VKM B-2946 / 1633)</name>
    <dbReference type="NCBI Taxonomy" id="1184251"/>
    <lineage>
        <taxon>Archaea</taxon>
        <taxon>Thermoproteota</taxon>
        <taxon>Thermoprotei</taxon>
        <taxon>Desulfurococcales</taxon>
        <taxon>Desulfurococcaceae</taxon>
        <taxon>Thermogladius</taxon>
    </lineage>
</organism>
<dbReference type="PIRSF" id="PIRSF000521">
    <property type="entry name" value="Transaminase_4ab_Lys_Orn"/>
    <property type="match status" value="1"/>
</dbReference>
<evidence type="ECO:0000256" key="4">
    <source>
        <dbReference type="RuleBase" id="RU003560"/>
    </source>
</evidence>
<dbReference type="STRING" id="1184251.TCELL_1295"/>
<keyword evidence="3 4" id="KW-0663">Pyridoxal phosphate</keyword>
<dbReference type="PROSITE" id="PS00600">
    <property type="entry name" value="AA_TRANSFER_CLASS_3"/>
    <property type="match status" value="1"/>
</dbReference>
<reference evidence="5 6" key="1">
    <citation type="journal article" date="2012" name="J. Bacteriol.">
        <title>Complete genome sequence of the hyperthermophilic cellulolytic Crenarchaeon 'Thermogladius cellulolyticus' 1633.</title>
        <authorList>
            <person name="Mardanov A.V."/>
            <person name="Kochetkova T.V."/>
            <person name="Beletsky A.V."/>
            <person name="Bonch-Osmolovskaya E.A."/>
            <person name="Ravin N.V."/>
            <person name="Skryabin K.G."/>
        </authorList>
    </citation>
    <scope>NUCLEOTIDE SEQUENCE [LARGE SCALE GENOMIC DNA]</scope>
    <source>
        <strain evidence="6">DSM 22663 / VKM B-2946 / 1633</strain>
    </source>
</reference>
<dbReference type="AlphaFoldDB" id="I3TG30"/>
<proteinExistence type="inferred from homology"/>
<comment type="cofactor">
    <cofactor evidence="1">
        <name>pyridoxal 5'-phosphate</name>
        <dbReference type="ChEBI" id="CHEBI:597326"/>
    </cofactor>
</comment>
<dbReference type="GO" id="GO:0042802">
    <property type="term" value="F:identical protein binding"/>
    <property type="evidence" value="ECO:0007669"/>
    <property type="project" value="TreeGrafter"/>
</dbReference>
<evidence type="ECO:0000256" key="3">
    <source>
        <dbReference type="ARBA" id="ARBA00022898"/>
    </source>
</evidence>
<name>I3TG30_THEC1</name>
<dbReference type="InterPro" id="IPR050103">
    <property type="entry name" value="Class-III_PLP-dep_AT"/>
</dbReference>
<dbReference type="eggNOG" id="arCOG00915">
    <property type="taxonomic scope" value="Archaea"/>
</dbReference>